<evidence type="ECO:0000259" key="1">
    <source>
        <dbReference type="Pfam" id="PF00795"/>
    </source>
</evidence>
<dbReference type="KEGG" id="azm:DM194_24785"/>
<evidence type="ECO:0000313" key="3">
    <source>
        <dbReference type="Proteomes" id="UP000249605"/>
    </source>
</evidence>
<dbReference type="SUPFAM" id="SSF56317">
    <property type="entry name" value="Carbon-nitrogen hydrolase"/>
    <property type="match status" value="1"/>
</dbReference>
<dbReference type="RefSeq" id="WP_111070328.1">
    <property type="nucleotide sequence ID" value="NZ_CP029834.1"/>
</dbReference>
<dbReference type="InterPro" id="IPR003010">
    <property type="entry name" value="C-N_Hydrolase"/>
</dbReference>
<organism evidence="2 3">
    <name type="scientific">Azospirillum ramasamyi</name>
    <dbReference type="NCBI Taxonomy" id="682998"/>
    <lineage>
        <taxon>Bacteria</taxon>
        <taxon>Pseudomonadati</taxon>
        <taxon>Pseudomonadota</taxon>
        <taxon>Alphaproteobacteria</taxon>
        <taxon>Rhodospirillales</taxon>
        <taxon>Azospirillaceae</taxon>
        <taxon>Azospirillum</taxon>
    </lineage>
</organism>
<dbReference type="EMBL" id="CP029834">
    <property type="protein sequence ID" value="AWU97525.1"/>
    <property type="molecule type" value="Genomic_DNA"/>
</dbReference>
<dbReference type="OrthoDB" id="8737571at2"/>
<keyword evidence="3" id="KW-1185">Reference proteome</keyword>
<evidence type="ECO:0000313" key="2">
    <source>
        <dbReference type="EMBL" id="AWU97525.1"/>
    </source>
</evidence>
<dbReference type="AlphaFoldDB" id="A0A2U9SD62"/>
<dbReference type="Gene3D" id="3.60.110.10">
    <property type="entry name" value="Carbon-nitrogen hydrolase"/>
    <property type="match status" value="1"/>
</dbReference>
<reference evidence="2 3" key="1">
    <citation type="submission" date="2018-06" db="EMBL/GenBank/DDBJ databases">
        <title>Complete genome sequencing of Azospirillum sp. M2T2B2.</title>
        <authorList>
            <person name="Heo J."/>
            <person name="Kim S.-J."/>
            <person name="Kwon S.-W."/>
            <person name="Anandham R."/>
        </authorList>
    </citation>
    <scope>NUCLEOTIDE SEQUENCE [LARGE SCALE GENOMIC DNA]</scope>
    <source>
        <strain evidence="2 3">M2T2B2</strain>
        <plasmid evidence="2 3">unnamed4</plasmid>
    </source>
</reference>
<dbReference type="Proteomes" id="UP000249605">
    <property type="component" value="Plasmid unnamed4"/>
</dbReference>
<geneLocation type="plasmid" evidence="2 3">
    <name>unnamed4</name>
</geneLocation>
<proteinExistence type="predicted"/>
<sequence length="507" mass="55694">MHPADLFMALWRLLEKRRDEVRLLAQGLEADHARAGRLAAEAADRLREGAAALEAWVGKGMDIDRVLAAAQAIDGWFAPLASRYDVRAFDDPLPAERLEARRRLNRDGRFNADPADGQLILRPGLLARAMNIRETAPPGADPDTFDPVDLFASLLVVPPSLPMEAERDGDPDRRIAVEYRRIAAVSDQDPADPGWAPVIGVVPLAEAEDDLSIRQFRRDGEDWYDPTPRDLGRRAADAIAGLAERGATFVLFPEVSVGADTLAAIRRALRAQAVDGTIRYALIGVKEEAEDGGRPRNRALLLDRCGTVIASQTKLHCWDLDSDQCRYYDLRDRNGRLLDCAREDIETGDRFILLELPDLGRLAVAICEDLGRSEPSAWIASGMMVDWLVTPVMDSGLTTERWQAKEGGASSRAGYCRVIVANSMALSHRFNRYRRGNGEEDKIIEDCGVALLFQPRASQAGAPRIRCLSLPLADPSPGYVCAGWAPGRWPALPDPEPADPEPKECGA</sequence>
<dbReference type="Pfam" id="PF00795">
    <property type="entry name" value="CN_hydrolase"/>
    <property type="match status" value="1"/>
</dbReference>
<gene>
    <name evidence="2" type="ORF">DM194_24785</name>
</gene>
<keyword evidence="2" id="KW-0614">Plasmid</keyword>
<dbReference type="InterPro" id="IPR036526">
    <property type="entry name" value="C-N_Hydrolase_sf"/>
</dbReference>
<protein>
    <recommendedName>
        <fullName evidence="1">CN hydrolase domain-containing protein</fullName>
    </recommendedName>
</protein>
<accession>A0A2U9SD62</accession>
<feature type="domain" description="CN hydrolase" evidence="1">
    <location>
        <begin position="234"/>
        <end position="383"/>
    </location>
</feature>
<name>A0A2U9SD62_9PROT</name>